<dbReference type="Gene3D" id="3.40.50.12160">
    <property type="entry name" value="Methylthiotransferase, N-terminal domain"/>
    <property type="match status" value="1"/>
</dbReference>
<evidence type="ECO:0000256" key="3">
    <source>
        <dbReference type="ARBA" id="ARBA00022485"/>
    </source>
</evidence>
<dbReference type="EC" id="2.8.4.3" evidence="9"/>
<gene>
    <name evidence="13" type="ORF">VAMP_22n20</name>
</gene>
<evidence type="ECO:0000259" key="10">
    <source>
        <dbReference type="PROSITE" id="PS50926"/>
    </source>
</evidence>
<dbReference type="PROSITE" id="PS51449">
    <property type="entry name" value="MTTASE_N"/>
    <property type="match status" value="1"/>
</dbReference>
<feature type="domain" description="Radical SAM core" evidence="12">
    <location>
        <begin position="211"/>
        <end position="435"/>
    </location>
</feature>
<comment type="function">
    <text evidence="2">Catalyzes the methylthiolation of N6-(dimethylallyl)adenosine (i(6)A), leading to the formation of 2-methylthio-N6-(dimethylallyl)adenosine (ms(2)i(6)A) at position 37 in tRNAs that read codons beginning with uridine.</text>
</comment>
<evidence type="ECO:0000256" key="5">
    <source>
        <dbReference type="ARBA" id="ARBA00022691"/>
    </source>
</evidence>
<dbReference type="NCBIfam" id="TIGR00089">
    <property type="entry name" value="MiaB/RimO family radical SAM methylthiotransferase"/>
    <property type="match status" value="1"/>
</dbReference>
<accession>A0ABS5QKH8</accession>
<dbReference type="Pfam" id="PF00919">
    <property type="entry name" value="UPF0004"/>
    <property type="match status" value="1"/>
</dbReference>
<keyword evidence="4" id="KW-0808">Transferase</keyword>
<dbReference type="Proteomes" id="UP000680365">
    <property type="component" value="Unassembled WGS sequence"/>
</dbReference>
<sequence length="498" mass="57668">MKFHIIVYGCQMNYSDSARIRAVLINCGFNYVENIDEADLVIIDTCSVRQKSEDKVFGRLKEIPKDKKIWITGCMIQHNLNLNKFNKFEETVNNMFNLGNFQGNLQTKEPVIAGLQEKSLDDIIYKFNKQNPNIENGLKKNILLLNNAFNPLYKKIKSTFNNLELIFRIDDLGYIPVILKKLGYSIDENNIKDITNEYTGIIPNGANQLLDYNSKVAYIPIQTGCSQFCAYCIVPYARGLEKNRKFEDIINEVNYHINNGVQEIVLVGQIVNKHPDFNKIIKEILKIKSLKWLRYTSPYPTYYNDELFDLHENEEKLCPHIHIPVQSGSNSILKKMFRGYTVEQFKEFINKIHSLGRDISITTDIIIGFCGETQEDFQKSLELVKYSKFDMIFMGIYSTRPGTIGAKRYIDDISPKVKSERWDQMNEELKKISNENNQKEIGKVYDVMITNISNSAIAYNEQMKNIIIDKNLDKLKIGEFYKVKIVKGASFNLYAELI</sequence>
<reference evidence="13 14" key="1">
    <citation type="journal article" date="2021" name="Nat. Commun.">
        <title>Reductive evolution and unique predatory mode in the CPR bacterium Vampirococcus lugosii.</title>
        <authorList>
            <person name="Moreira D."/>
            <person name="Zivanovic Y."/>
            <person name="Lopez-Archilla A.I."/>
            <person name="Iniesto M."/>
            <person name="Lopez-Garcia P."/>
        </authorList>
    </citation>
    <scope>NUCLEOTIDE SEQUENCE [LARGE SCALE GENOMIC DNA]</scope>
    <source>
        <strain evidence="13">Chiprana</strain>
    </source>
</reference>
<dbReference type="PROSITE" id="PS51918">
    <property type="entry name" value="RADICAL_SAM"/>
    <property type="match status" value="1"/>
</dbReference>
<evidence type="ECO:0000259" key="11">
    <source>
        <dbReference type="PROSITE" id="PS51449"/>
    </source>
</evidence>
<dbReference type="InterPro" id="IPR002792">
    <property type="entry name" value="TRAM_dom"/>
</dbReference>
<dbReference type="InterPro" id="IPR007197">
    <property type="entry name" value="rSAM"/>
</dbReference>
<keyword evidence="3" id="KW-0004">4Fe-4S</keyword>
<evidence type="ECO:0000256" key="2">
    <source>
        <dbReference type="ARBA" id="ARBA00003234"/>
    </source>
</evidence>
<dbReference type="SFLD" id="SFLDG01061">
    <property type="entry name" value="methylthiotransferase"/>
    <property type="match status" value="1"/>
</dbReference>
<keyword evidence="6" id="KW-0479">Metal-binding</keyword>
<protein>
    <recommendedName>
        <fullName evidence="9">tRNA-2-methylthio-N(6)-dimethylallyladenosine synthase</fullName>
        <ecNumber evidence="9">2.8.4.3</ecNumber>
    </recommendedName>
</protein>
<dbReference type="Pfam" id="PF01938">
    <property type="entry name" value="TRAM"/>
    <property type="match status" value="1"/>
</dbReference>
<evidence type="ECO:0000256" key="1">
    <source>
        <dbReference type="ARBA" id="ARBA00001966"/>
    </source>
</evidence>
<evidence type="ECO:0000259" key="12">
    <source>
        <dbReference type="PROSITE" id="PS51918"/>
    </source>
</evidence>
<feature type="domain" description="MTTase N-terminal" evidence="11">
    <location>
        <begin position="1"/>
        <end position="110"/>
    </location>
</feature>
<comment type="caution">
    <text evidence="13">The sequence shown here is derived from an EMBL/GenBank/DDBJ whole genome shotgun (WGS) entry which is preliminary data.</text>
</comment>
<keyword evidence="5" id="KW-0949">S-adenosyl-L-methionine</keyword>
<evidence type="ECO:0000256" key="4">
    <source>
        <dbReference type="ARBA" id="ARBA00022679"/>
    </source>
</evidence>
<dbReference type="PANTHER" id="PTHR43020">
    <property type="entry name" value="CDK5 REGULATORY SUBUNIT-ASSOCIATED PROTEIN 1"/>
    <property type="match status" value="1"/>
</dbReference>
<keyword evidence="8" id="KW-0411">Iron-sulfur</keyword>
<keyword evidence="14" id="KW-1185">Reference proteome</keyword>
<feature type="domain" description="TRAM" evidence="10">
    <location>
        <begin position="438"/>
        <end position="498"/>
    </location>
</feature>
<dbReference type="PROSITE" id="PS50926">
    <property type="entry name" value="TRAM"/>
    <property type="match status" value="1"/>
</dbReference>
<evidence type="ECO:0000256" key="6">
    <source>
        <dbReference type="ARBA" id="ARBA00022723"/>
    </source>
</evidence>
<dbReference type="SFLD" id="SFLDS00029">
    <property type="entry name" value="Radical_SAM"/>
    <property type="match status" value="1"/>
</dbReference>
<dbReference type="Gene3D" id="3.80.30.20">
    <property type="entry name" value="tm_1862 like domain"/>
    <property type="match status" value="1"/>
</dbReference>
<comment type="cofactor">
    <cofactor evidence="1">
        <name>[4Fe-4S] cluster</name>
        <dbReference type="ChEBI" id="CHEBI:49883"/>
    </cofactor>
</comment>
<evidence type="ECO:0000313" key="14">
    <source>
        <dbReference type="Proteomes" id="UP000680365"/>
    </source>
</evidence>
<dbReference type="InterPro" id="IPR005839">
    <property type="entry name" value="Methylthiotransferase"/>
</dbReference>
<name>A0ABS5QKH8_9BACT</name>
<dbReference type="SFLD" id="SFLDG01082">
    <property type="entry name" value="B12-binding_domain_containing"/>
    <property type="match status" value="1"/>
</dbReference>
<dbReference type="InterPro" id="IPR058240">
    <property type="entry name" value="rSAM_sf"/>
</dbReference>
<dbReference type="Pfam" id="PF04055">
    <property type="entry name" value="Radical_SAM"/>
    <property type="match status" value="1"/>
</dbReference>
<dbReference type="InterPro" id="IPR020612">
    <property type="entry name" value="Methylthiotransferase_CS"/>
</dbReference>
<dbReference type="SMART" id="SM00729">
    <property type="entry name" value="Elp3"/>
    <property type="match status" value="1"/>
</dbReference>
<evidence type="ECO:0000256" key="8">
    <source>
        <dbReference type="ARBA" id="ARBA00023014"/>
    </source>
</evidence>
<dbReference type="RefSeq" id="WP_213348543.1">
    <property type="nucleotide sequence ID" value="NZ_JAEDAM010000013.1"/>
</dbReference>
<dbReference type="PROSITE" id="PS01278">
    <property type="entry name" value="MTTASE_RADICAL"/>
    <property type="match status" value="1"/>
</dbReference>
<proteinExistence type="predicted"/>
<evidence type="ECO:0000256" key="9">
    <source>
        <dbReference type="ARBA" id="ARBA00033765"/>
    </source>
</evidence>
<organism evidence="13 14">
    <name type="scientific">Candidatus Vampirococcus lugosii</name>
    <dbReference type="NCBI Taxonomy" id="2789015"/>
    <lineage>
        <taxon>Bacteria</taxon>
        <taxon>Candidatus Absconditibacteriota</taxon>
        <taxon>Vampirococcus</taxon>
    </lineage>
</organism>
<keyword evidence="7" id="KW-0408">Iron</keyword>
<dbReference type="InterPro" id="IPR023404">
    <property type="entry name" value="rSAM_horseshoe"/>
</dbReference>
<dbReference type="SUPFAM" id="SSF102114">
    <property type="entry name" value="Radical SAM enzymes"/>
    <property type="match status" value="1"/>
</dbReference>
<dbReference type="EMBL" id="JAEDAM010000013">
    <property type="protein sequence ID" value="MBS8121741.1"/>
    <property type="molecule type" value="Genomic_DNA"/>
</dbReference>
<dbReference type="InterPro" id="IPR006638">
    <property type="entry name" value="Elp3/MiaA/NifB-like_rSAM"/>
</dbReference>
<dbReference type="PANTHER" id="PTHR43020:SF2">
    <property type="entry name" value="MITOCHONDRIAL TRNA METHYLTHIOTRANSFERASE CDK5RAP1"/>
    <property type="match status" value="1"/>
</dbReference>
<evidence type="ECO:0000256" key="7">
    <source>
        <dbReference type="ARBA" id="ARBA00023004"/>
    </source>
</evidence>
<dbReference type="InterPro" id="IPR013848">
    <property type="entry name" value="Methylthiotransferase_N"/>
</dbReference>
<evidence type="ECO:0000313" key="13">
    <source>
        <dbReference type="EMBL" id="MBS8121741.1"/>
    </source>
</evidence>
<dbReference type="InterPro" id="IPR038135">
    <property type="entry name" value="Methylthiotransferase_N_sf"/>
</dbReference>